<name>A0A6C0GP04_9BACT</name>
<dbReference type="KEGG" id="rhoz:GXP67_25545"/>
<gene>
    <name evidence="1" type="ORF">GXP67_25545</name>
</gene>
<dbReference type="RefSeq" id="WP_162445753.1">
    <property type="nucleotide sequence ID" value="NZ_CP048222.1"/>
</dbReference>
<sequence>MYPVYLFRKASKLLMAGAILTLFFAGIYVAGKSLIEAESLVLQKYQMPVAKYIQADWEPCIDSLRELYGKNKQLIKAYELQILLALSHYPELKEIPIHYYQEEAFLPLASRPEPFRMLYSKQNWQYNVIISTKSIEAMEPILVKNLPFEAQVGIIGHELAHTSYYLDKSVWQMILIGLNYIFPDFRADFEKNTDRRTIAHGLGWQLLSYAHYARQVMPYEETSLGSKYYLSPAEIELQINQTY</sequence>
<keyword evidence="2" id="KW-1185">Reference proteome</keyword>
<proteinExistence type="predicted"/>
<evidence type="ECO:0000313" key="2">
    <source>
        <dbReference type="Proteomes" id="UP000480178"/>
    </source>
</evidence>
<organism evidence="1 2">
    <name type="scientific">Rhodocytophaga rosea</name>
    <dbReference type="NCBI Taxonomy" id="2704465"/>
    <lineage>
        <taxon>Bacteria</taxon>
        <taxon>Pseudomonadati</taxon>
        <taxon>Bacteroidota</taxon>
        <taxon>Cytophagia</taxon>
        <taxon>Cytophagales</taxon>
        <taxon>Rhodocytophagaceae</taxon>
        <taxon>Rhodocytophaga</taxon>
    </lineage>
</organism>
<evidence type="ECO:0000313" key="1">
    <source>
        <dbReference type="EMBL" id="QHT69769.1"/>
    </source>
</evidence>
<dbReference type="Proteomes" id="UP000480178">
    <property type="component" value="Chromosome"/>
</dbReference>
<protein>
    <submittedName>
        <fullName evidence="1">Uncharacterized protein</fullName>
    </submittedName>
</protein>
<reference evidence="1 2" key="1">
    <citation type="submission" date="2020-01" db="EMBL/GenBank/DDBJ databases">
        <authorList>
            <person name="Kim M.K."/>
        </authorList>
    </citation>
    <scope>NUCLEOTIDE SEQUENCE [LARGE SCALE GENOMIC DNA]</scope>
    <source>
        <strain evidence="1 2">172606-1</strain>
    </source>
</reference>
<dbReference type="EMBL" id="CP048222">
    <property type="protein sequence ID" value="QHT69769.1"/>
    <property type="molecule type" value="Genomic_DNA"/>
</dbReference>
<dbReference type="AlphaFoldDB" id="A0A6C0GP04"/>
<accession>A0A6C0GP04</accession>